<evidence type="ECO:0000259" key="1">
    <source>
        <dbReference type="Pfam" id="PF09828"/>
    </source>
</evidence>
<dbReference type="Pfam" id="PF09828">
    <property type="entry name" value="ChrB_C"/>
    <property type="match status" value="1"/>
</dbReference>
<dbReference type="InterPro" id="IPR018634">
    <property type="entry name" value="ChrB_C"/>
</dbReference>
<evidence type="ECO:0000259" key="2">
    <source>
        <dbReference type="Pfam" id="PF20229"/>
    </source>
</evidence>
<accession>A0A833GVT7</accession>
<organism evidence="3 4">
    <name type="scientific">Leptonema illini</name>
    <dbReference type="NCBI Taxonomy" id="183"/>
    <lineage>
        <taxon>Bacteria</taxon>
        <taxon>Pseudomonadati</taxon>
        <taxon>Spirochaetota</taxon>
        <taxon>Spirochaetia</taxon>
        <taxon>Leptospirales</taxon>
        <taxon>Leptospiraceae</taxon>
        <taxon>Leptonema</taxon>
    </lineage>
</organism>
<name>A0A833GVT7_9LEPT</name>
<sequence>MNQSNNLNWLLFFYTIPANPVNNRMKIWRKLVKTGAVQLKGGVYILPYSEERHEALQWLLAELPGLKGEGLLLRTDSIEPLQQHEIIAFFDGQRRQQYQELAGRVDEFTGRLSNVQKGGADRKQTSLFRQYDRLAADLLAIRQRDFFDSETGRELSERLAALRRSMEELNTAGRRNGDRQPATLLNGRNIADFTGLTWLTRRRPFVDRMASAWLIRRFIDPGAAFAFRDEEGLAQTRGEREVSFDVRQGDFTHVDDLCTFEVLVQSFGLADRGLSRLAGIVHDIDIKDGKFAAAEAPTVEMIIRGIRNRDLPDEEALEQGMAVFEALYLSLSEHI</sequence>
<dbReference type="AlphaFoldDB" id="A0A833GVT7"/>
<reference evidence="3 4" key="1">
    <citation type="submission" date="2019-10" db="EMBL/GenBank/DDBJ databases">
        <title>Extracellular Electron Transfer in a Candidatus Methanoperedens spp. Enrichment Culture.</title>
        <authorList>
            <person name="Berger S."/>
            <person name="Rangel Shaw D."/>
            <person name="Berben T."/>
            <person name="In 'T Zandt M."/>
            <person name="Frank J."/>
            <person name="Reimann J."/>
            <person name="Jetten M.S.M."/>
            <person name="Welte C.U."/>
        </authorList>
    </citation>
    <scope>NUCLEOTIDE SEQUENCE [LARGE SCALE GENOMIC DNA]</scope>
    <source>
        <strain evidence="3">SB12</strain>
    </source>
</reference>
<proteinExistence type="predicted"/>
<evidence type="ECO:0000313" key="3">
    <source>
        <dbReference type="EMBL" id="KAB2927773.1"/>
    </source>
</evidence>
<dbReference type="Pfam" id="PF20229">
    <property type="entry name" value="ChrB_N"/>
    <property type="match status" value="1"/>
</dbReference>
<dbReference type="Proteomes" id="UP000460298">
    <property type="component" value="Unassembled WGS sequence"/>
</dbReference>
<dbReference type="EMBL" id="WBUI01000065">
    <property type="protein sequence ID" value="KAB2927773.1"/>
    <property type="molecule type" value="Genomic_DNA"/>
</dbReference>
<feature type="domain" description="ChrB C-terminal" evidence="1">
    <location>
        <begin position="198"/>
        <end position="329"/>
    </location>
</feature>
<dbReference type="InterPro" id="IPR046858">
    <property type="entry name" value="ChrB_N"/>
</dbReference>
<evidence type="ECO:0000313" key="4">
    <source>
        <dbReference type="Proteomes" id="UP000460298"/>
    </source>
</evidence>
<comment type="caution">
    <text evidence="3">The sequence shown here is derived from an EMBL/GenBank/DDBJ whole genome shotgun (WGS) entry which is preliminary data.</text>
</comment>
<protein>
    <submittedName>
        <fullName evidence="3">Chromate resistance protein</fullName>
    </submittedName>
</protein>
<feature type="domain" description="ChrB N-terminal" evidence="2">
    <location>
        <begin position="24"/>
        <end position="168"/>
    </location>
</feature>
<gene>
    <name evidence="3" type="ORF">F9K24_22460</name>
</gene>